<evidence type="ECO:0000256" key="10">
    <source>
        <dbReference type="RuleBase" id="RU000594"/>
    </source>
</evidence>
<evidence type="ECO:0000256" key="3">
    <source>
        <dbReference type="ARBA" id="ARBA00022670"/>
    </source>
</evidence>
<keyword evidence="8 9" id="KW-0472">Membrane</keyword>
<dbReference type="PANTHER" id="PTHR33695:SF1">
    <property type="entry name" value="LIPOPROTEIN SIGNAL PEPTIDASE"/>
    <property type="match status" value="1"/>
</dbReference>
<dbReference type="RefSeq" id="WP_330198032.1">
    <property type="nucleotide sequence ID" value="NZ_JAZDRP010000002.1"/>
</dbReference>
<organism evidence="12 13">
    <name type="scientific">Hyphobacterium lacteum</name>
    <dbReference type="NCBI Taxonomy" id="3116575"/>
    <lineage>
        <taxon>Bacteria</taxon>
        <taxon>Pseudomonadati</taxon>
        <taxon>Pseudomonadota</taxon>
        <taxon>Alphaproteobacteria</taxon>
        <taxon>Maricaulales</taxon>
        <taxon>Maricaulaceae</taxon>
        <taxon>Hyphobacterium</taxon>
    </lineage>
</organism>
<dbReference type="Proteomes" id="UP001354971">
    <property type="component" value="Unassembled WGS sequence"/>
</dbReference>
<evidence type="ECO:0000256" key="8">
    <source>
        <dbReference type="ARBA" id="ARBA00023136"/>
    </source>
</evidence>
<comment type="catalytic activity">
    <reaction evidence="9 10">
        <text>Release of signal peptides from bacterial membrane prolipoproteins. Hydrolyzes -Xaa-Yaa-Zaa-|-(S,diacylglyceryl)Cys-, in which Xaa is hydrophobic (preferably Leu), and Yaa (Ala or Ser) and Zaa (Gly or Ala) have small, neutral side chains.</text>
        <dbReference type="EC" id="3.4.23.36"/>
    </reaction>
</comment>
<evidence type="ECO:0000256" key="9">
    <source>
        <dbReference type="HAMAP-Rule" id="MF_00161"/>
    </source>
</evidence>
<dbReference type="EC" id="3.4.23.36" evidence="9"/>
<dbReference type="HAMAP" id="MF_00161">
    <property type="entry name" value="LspA"/>
    <property type="match status" value="1"/>
</dbReference>
<proteinExistence type="inferred from homology"/>
<keyword evidence="2 9" id="KW-1003">Cell membrane</keyword>
<accession>A0ABU7LP44</accession>
<evidence type="ECO:0000256" key="2">
    <source>
        <dbReference type="ARBA" id="ARBA00022475"/>
    </source>
</evidence>
<feature type="active site" evidence="9">
    <location>
        <position position="128"/>
    </location>
</feature>
<dbReference type="PANTHER" id="PTHR33695">
    <property type="entry name" value="LIPOPROTEIN SIGNAL PEPTIDASE"/>
    <property type="match status" value="1"/>
</dbReference>
<keyword evidence="13" id="KW-1185">Reference proteome</keyword>
<comment type="function">
    <text evidence="9 10">This protein specifically catalyzes the removal of signal peptides from prolipoproteins.</text>
</comment>
<dbReference type="InterPro" id="IPR001872">
    <property type="entry name" value="Peptidase_A8"/>
</dbReference>
<dbReference type="NCBIfam" id="TIGR00077">
    <property type="entry name" value="lspA"/>
    <property type="match status" value="1"/>
</dbReference>
<evidence type="ECO:0000256" key="1">
    <source>
        <dbReference type="ARBA" id="ARBA00006139"/>
    </source>
</evidence>
<evidence type="ECO:0000256" key="7">
    <source>
        <dbReference type="ARBA" id="ARBA00022989"/>
    </source>
</evidence>
<dbReference type="GO" id="GO:0004190">
    <property type="term" value="F:aspartic-type endopeptidase activity"/>
    <property type="evidence" value="ECO:0007669"/>
    <property type="project" value="UniProtKB-EC"/>
</dbReference>
<evidence type="ECO:0000256" key="6">
    <source>
        <dbReference type="ARBA" id="ARBA00022801"/>
    </source>
</evidence>
<feature type="transmembrane region" description="Helical" evidence="9">
    <location>
        <begin position="74"/>
        <end position="94"/>
    </location>
</feature>
<dbReference type="PROSITE" id="PS00855">
    <property type="entry name" value="SPASE_II"/>
    <property type="match status" value="1"/>
</dbReference>
<comment type="similarity">
    <text evidence="1 9 11">Belongs to the peptidase A8 family.</text>
</comment>
<sequence>MFERRRSRLIPFAGFGIAALIVALDQASKAWVLYGLELINQPPLQREEIFSFFHLTMVWNRGISFGFLQADAAWQSWLLIAFSLGVTGLLGVWLMSASRWLQASAYALIMGGAVGNAIDRAIYGAVADFLDFSSLPLPFGFSFSWVFNVADICINIGVAILVIDLLLNERDAR</sequence>
<evidence type="ECO:0000313" key="13">
    <source>
        <dbReference type="Proteomes" id="UP001354971"/>
    </source>
</evidence>
<keyword evidence="5 9" id="KW-0064">Aspartyl protease</keyword>
<keyword evidence="7 9" id="KW-1133">Transmembrane helix</keyword>
<dbReference type="Pfam" id="PF01252">
    <property type="entry name" value="Peptidase_A8"/>
    <property type="match status" value="1"/>
</dbReference>
<gene>
    <name evidence="9 12" type="primary">lspA</name>
    <name evidence="12" type="ORF">V0U79_03250</name>
</gene>
<comment type="pathway">
    <text evidence="9">Protein modification; lipoprotein biosynthesis (signal peptide cleavage).</text>
</comment>
<feature type="transmembrane region" description="Helical" evidence="9">
    <location>
        <begin position="145"/>
        <end position="167"/>
    </location>
</feature>
<dbReference type="PRINTS" id="PR00781">
    <property type="entry name" value="LIPOSIGPTASE"/>
</dbReference>
<name>A0ABU7LP44_9PROT</name>
<feature type="transmembrane region" description="Helical" evidence="9">
    <location>
        <begin position="106"/>
        <end position="125"/>
    </location>
</feature>
<comment type="subcellular location">
    <subcellularLocation>
        <location evidence="9">Cell membrane</location>
        <topology evidence="9">Multi-pass membrane protein</topology>
    </subcellularLocation>
</comment>
<evidence type="ECO:0000256" key="5">
    <source>
        <dbReference type="ARBA" id="ARBA00022750"/>
    </source>
</evidence>
<evidence type="ECO:0000313" key="12">
    <source>
        <dbReference type="EMBL" id="MEE2525369.1"/>
    </source>
</evidence>
<feature type="active site" evidence="9">
    <location>
        <position position="151"/>
    </location>
</feature>
<dbReference type="EMBL" id="JAZDRP010000002">
    <property type="protein sequence ID" value="MEE2525369.1"/>
    <property type="molecule type" value="Genomic_DNA"/>
</dbReference>
<keyword evidence="6 9" id="KW-0378">Hydrolase</keyword>
<comment type="caution">
    <text evidence="12">The sequence shown here is derived from an EMBL/GenBank/DDBJ whole genome shotgun (WGS) entry which is preliminary data.</text>
</comment>
<keyword evidence="4 9" id="KW-0812">Transmembrane</keyword>
<protein>
    <recommendedName>
        <fullName evidence="9">Lipoprotein signal peptidase</fullName>
        <ecNumber evidence="9">3.4.23.36</ecNumber>
    </recommendedName>
    <alternativeName>
        <fullName evidence="9">Prolipoprotein signal peptidase</fullName>
    </alternativeName>
    <alternativeName>
        <fullName evidence="9">Signal peptidase II</fullName>
        <shortName evidence="9">SPase II</shortName>
    </alternativeName>
</protein>
<evidence type="ECO:0000256" key="11">
    <source>
        <dbReference type="RuleBase" id="RU004181"/>
    </source>
</evidence>
<keyword evidence="3 9" id="KW-0645">Protease</keyword>
<reference evidence="12 13" key="1">
    <citation type="submission" date="2024-01" db="EMBL/GenBank/DDBJ databases">
        <title>Hyphobacterium bacterium isolated from marine sediment.</title>
        <authorList>
            <person name="Zhao S."/>
        </authorList>
    </citation>
    <scope>NUCLEOTIDE SEQUENCE [LARGE SCALE GENOMIC DNA]</scope>
    <source>
        <strain evidence="13">HN65</strain>
    </source>
</reference>
<comment type="caution">
    <text evidence="9">Lacks conserved residue(s) required for the propagation of feature annotation.</text>
</comment>
<evidence type="ECO:0000256" key="4">
    <source>
        <dbReference type="ARBA" id="ARBA00022692"/>
    </source>
</evidence>